<evidence type="ECO:0000256" key="1">
    <source>
        <dbReference type="ARBA" id="ARBA00010652"/>
    </source>
</evidence>
<feature type="compositionally biased region" description="Polar residues" evidence="2">
    <location>
        <begin position="162"/>
        <end position="175"/>
    </location>
</feature>
<dbReference type="InterPro" id="IPR038332">
    <property type="entry name" value="PPE_sf"/>
</dbReference>
<organism evidence="5 6">
    <name type="scientific">Mycobacterium fragae</name>
    <dbReference type="NCBI Taxonomy" id="1260918"/>
    <lineage>
        <taxon>Bacteria</taxon>
        <taxon>Bacillati</taxon>
        <taxon>Actinomycetota</taxon>
        <taxon>Actinomycetes</taxon>
        <taxon>Mycobacteriales</taxon>
        <taxon>Mycobacteriaceae</taxon>
        <taxon>Mycobacterium</taxon>
    </lineage>
</organism>
<dbReference type="InterPro" id="IPR000030">
    <property type="entry name" value="PPE_dom"/>
</dbReference>
<feature type="compositionally biased region" description="Low complexity" evidence="2">
    <location>
        <begin position="213"/>
        <end position="231"/>
    </location>
</feature>
<evidence type="ECO:0000259" key="3">
    <source>
        <dbReference type="Pfam" id="PF00823"/>
    </source>
</evidence>
<dbReference type="SUPFAM" id="SSF140459">
    <property type="entry name" value="PE/PPE dimer-like"/>
    <property type="match status" value="1"/>
</dbReference>
<sequence>MDFGLFPPEINSGRMYAGPGPGPMLAAAAAWDVLAAELQLTVASYGSVISGLTAGWQGPSSVAMAAAAAPYAAWMTATAAQAEQTANQARMAAAAYETAFAATVPPPVIAANRAQLMALVATNFFGQNTSAIMATEAQYAEMWAQDAAAMYGYAGSSATASQVTPFSPAPQTTNPAGAASQSAAVAQATGTAAATHAQTVPQLMSTTPQALQSLAAPSGTTAPAAAAADPPSPLSSLLSLDQFLTGPLGPTSLYGIGGSPYLLGVENYLVPQNGANLTSAAHRLERDRLKSGLGPGLGLETRVVGSAGGNGISAGMGRAGLVGNLSVPQSWTVGAQPVRPVAVALPQTALSTAPAALAADGQGSLFSNMALSSLAGRAMAGTGGTAARSLSVGGAGTGGPATTATIIVIPADDAKE</sequence>
<comment type="caution">
    <text evidence="5">The sequence shown here is derived from an EMBL/GenBank/DDBJ whole genome shotgun (WGS) entry which is preliminary data.</text>
</comment>
<reference evidence="5 6" key="1">
    <citation type="submission" date="2016-01" db="EMBL/GenBank/DDBJ databases">
        <title>The new phylogeny of the genus Mycobacterium.</title>
        <authorList>
            <person name="Tarcisio F."/>
            <person name="Conor M."/>
            <person name="Antonella G."/>
            <person name="Elisabetta G."/>
            <person name="Giulia F.S."/>
            <person name="Sara T."/>
            <person name="Anna F."/>
            <person name="Clotilde B."/>
            <person name="Roberto B."/>
            <person name="Veronica D.S."/>
            <person name="Fabio R."/>
            <person name="Monica P."/>
            <person name="Olivier J."/>
            <person name="Enrico T."/>
            <person name="Nicola S."/>
        </authorList>
    </citation>
    <scope>NUCLEOTIDE SEQUENCE [LARGE SCALE GENOMIC DNA]</scope>
    <source>
        <strain evidence="5 6">DSM 45731</strain>
    </source>
</reference>
<protein>
    <recommendedName>
        <fullName evidence="7">Ribulose phosphate epimerase</fullName>
    </recommendedName>
</protein>
<dbReference type="AlphaFoldDB" id="A0A1X1V4V6"/>
<dbReference type="PANTHER" id="PTHR46766:SF1">
    <property type="entry name" value="GLUTAMINE-RICH PROTEIN 2"/>
    <property type="match status" value="1"/>
</dbReference>
<name>A0A1X1V4V6_9MYCO</name>
<comment type="similarity">
    <text evidence="1">Belongs to the mycobacterial PPE family.</text>
</comment>
<dbReference type="Pfam" id="PF12484">
    <property type="entry name" value="PPE-SVP"/>
    <property type="match status" value="1"/>
</dbReference>
<dbReference type="PANTHER" id="PTHR46766">
    <property type="entry name" value="GLUTAMINE-RICH PROTEIN 2"/>
    <property type="match status" value="1"/>
</dbReference>
<evidence type="ECO:0000313" key="5">
    <source>
        <dbReference type="EMBL" id="ORV63968.1"/>
    </source>
</evidence>
<evidence type="ECO:0000313" key="6">
    <source>
        <dbReference type="Proteomes" id="UP000194000"/>
    </source>
</evidence>
<dbReference type="Pfam" id="PF00823">
    <property type="entry name" value="PPE"/>
    <property type="match status" value="1"/>
</dbReference>
<evidence type="ECO:0008006" key="7">
    <source>
        <dbReference type="Google" id="ProtNLM"/>
    </source>
</evidence>
<dbReference type="EMBL" id="LQOW01000005">
    <property type="protein sequence ID" value="ORV63968.1"/>
    <property type="molecule type" value="Genomic_DNA"/>
</dbReference>
<gene>
    <name evidence="5" type="ORF">AWC06_08280</name>
</gene>
<feature type="domain" description="PPE family C-terminal" evidence="4">
    <location>
        <begin position="313"/>
        <end position="385"/>
    </location>
</feature>
<dbReference type="RefSeq" id="WP_085194560.1">
    <property type="nucleotide sequence ID" value="NZ_JACKVI010000007.1"/>
</dbReference>
<dbReference type="InterPro" id="IPR022171">
    <property type="entry name" value="PPE_C"/>
</dbReference>
<proteinExistence type="inferred from homology"/>
<keyword evidence="6" id="KW-1185">Reference proteome</keyword>
<feature type="region of interest" description="Disordered" evidence="2">
    <location>
        <begin position="162"/>
        <end position="182"/>
    </location>
</feature>
<accession>A0A1X1V4V6</accession>
<dbReference type="Gene3D" id="1.20.1260.20">
    <property type="entry name" value="PPE superfamily"/>
    <property type="match status" value="1"/>
</dbReference>
<dbReference type="Proteomes" id="UP000194000">
    <property type="component" value="Unassembled WGS sequence"/>
</dbReference>
<dbReference type="STRING" id="1260918.AWC06_08280"/>
<evidence type="ECO:0000256" key="2">
    <source>
        <dbReference type="SAM" id="MobiDB-lite"/>
    </source>
</evidence>
<dbReference type="OrthoDB" id="4753903at2"/>
<dbReference type="GO" id="GO:0052572">
    <property type="term" value="P:response to host immune response"/>
    <property type="evidence" value="ECO:0007669"/>
    <property type="project" value="TreeGrafter"/>
</dbReference>
<evidence type="ECO:0000259" key="4">
    <source>
        <dbReference type="Pfam" id="PF12484"/>
    </source>
</evidence>
<dbReference type="FunFam" id="1.20.1260.20:FF:000001">
    <property type="entry name" value="PPE family protein PPE41"/>
    <property type="match status" value="1"/>
</dbReference>
<feature type="domain" description="PPE" evidence="3">
    <location>
        <begin position="2"/>
        <end position="164"/>
    </location>
</feature>
<feature type="region of interest" description="Disordered" evidence="2">
    <location>
        <begin position="212"/>
        <end position="231"/>
    </location>
</feature>